<name>A0A0E3WPY1_METMZ</name>
<sequence>MNKYRLQVIGKIDNELDQAYIKQAYIEHHCLNSIYLRNVKKVEELQPEQEKRNNAGVNKSLSVCYNYLYAIIICML</sequence>
<dbReference type="Proteomes" id="UP000033063">
    <property type="component" value="Chromosome"/>
</dbReference>
<organism evidence="1 2">
    <name type="scientific">Methanosarcina mazei LYC</name>
    <dbReference type="NCBI Taxonomy" id="1434114"/>
    <lineage>
        <taxon>Archaea</taxon>
        <taxon>Methanobacteriati</taxon>
        <taxon>Methanobacteriota</taxon>
        <taxon>Stenosarchaea group</taxon>
        <taxon>Methanomicrobia</taxon>
        <taxon>Methanosarcinales</taxon>
        <taxon>Methanosarcinaceae</taxon>
        <taxon>Methanosarcina</taxon>
    </lineage>
</organism>
<gene>
    <name evidence="1" type="ORF">MSMAL_1529</name>
</gene>
<reference evidence="1 2" key="1">
    <citation type="submission" date="2014-07" db="EMBL/GenBank/DDBJ databases">
        <title>Methanogenic archaea and the global carbon cycle.</title>
        <authorList>
            <person name="Henriksen J.R."/>
            <person name="Luke J."/>
            <person name="Reinhart S."/>
            <person name="Benedict M.N."/>
            <person name="Youngblut N.D."/>
            <person name="Metcalf M.E."/>
            <person name="Whitaker R.J."/>
            <person name="Metcalf W.W."/>
        </authorList>
    </citation>
    <scope>NUCLEOTIDE SEQUENCE [LARGE SCALE GENOMIC DNA]</scope>
    <source>
        <strain evidence="1 2">LYC</strain>
    </source>
</reference>
<dbReference type="AlphaFoldDB" id="A0A0E3WPY1"/>
<proteinExistence type="predicted"/>
<dbReference type="EMBL" id="CP009513">
    <property type="protein sequence ID" value="AKB68072.1"/>
    <property type="molecule type" value="Genomic_DNA"/>
</dbReference>
<evidence type="ECO:0000313" key="1">
    <source>
        <dbReference type="EMBL" id="AKB68072.1"/>
    </source>
</evidence>
<dbReference type="PATRIC" id="fig|1434114.4.peg.1928"/>
<accession>A0A0E3WPY1</accession>
<evidence type="ECO:0000313" key="2">
    <source>
        <dbReference type="Proteomes" id="UP000033063"/>
    </source>
</evidence>
<protein>
    <submittedName>
        <fullName evidence="1">Uncharacterized protein</fullName>
    </submittedName>
</protein>
<dbReference type="HOGENOM" id="CLU_2645937_0_0_2"/>